<reference evidence="1 2" key="1">
    <citation type="journal article" date="2024" name="G3 (Bethesda)">
        <title>Genome assembly of Hibiscus sabdariffa L. provides insights into metabolisms of medicinal natural products.</title>
        <authorList>
            <person name="Kim T."/>
        </authorList>
    </citation>
    <scope>NUCLEOTIDE SEQUENCE [LARGE SCALE GENOMIC DNA]</scope>
    <source>
        <strain evidence="1">TK-2024</strain>
        <tissue evidence="1">Old leaves</tissue>
    </source>
</reference>
<dbReference type="EMBL" id="JBBPBM010000014">
    <property type="protein sequence ID" value="KAK8560216.1"/>
    <property type="molecule type" value="Genomic_DNA"/>
</dbReference>
<name>A0ABR2EG41_9ROSI</name>
<sequence length="75" mass="8549">MNPNNGRQEGHEGWSREKQGMYDTIDVGDAKVWTDNGLYEVERHMDLRVLEVLEGSGPYSMDKCVGFVDKEISPM</sequence>
<protein>
    <submittedName>
        <fullName evidence="1">Uncharacterized protein</fullName>
    </submittedName>
</protein>
<keyword evidence="2" id="KW-1185">Reference proteome</keyword>
<accession>A0ABR2EG41</accession>
<comment type="caution">
    <text evidence="1">The sequence shown here is derived from an EMBL/GenBank/DDBJ whole genome shotgun (WGS) entry which is preliminary data.</text>
</comment>
<gene>
    <name evidence="1" type="ORF">V6N12_013016</name>
</gene>
<evidence type="ECO:0000313" key="2">
    <source>
        <dbReference type="Proteomes" id="UP001472677"/>
    </source>
</evidence>
<evidence type="ECO:0000313" key="1">
    <source>
        <dbReference type="EMBL" id="KAK8560216.1"/>
    </source>
</evidence>
<dbReference type="Proteomes" id="UP001472677">
    <property type="component" value="Unassembled WGS sequence"/>
</dbReference>
<organism evidence="1 2">
    <name type="scientific">Hibiscus sabdariffa</name>
    <name type="common">roselle</name>
    <dbReference type="NCBI Taxonomy" id="183260"/>
    <lineage>
        <taxon>Eukaryota</taxon>
        <taxon>Viridiplantae</taxon>
        <taxon>Streptophyta</taxon>
        <taxon>Embryophyta</taxon>
        <taxon>Tracheophyta</taxon>
        <taxon>Spermatophyta</taxon>
        <taxon>Magnoliopsida</taxon>
        <taxon>eudicotyledons</taxon>
        <taxon>Gunneridae</taxon>
        <taxon>Pentapetalae</taxon>
        <taxon>rosids</taxon>
        <taxon>malvids</taxon>
        <taxon>Malvales</taxon>
        <taxon>Malvaceae</taxon>
        <taxon>Malvoideae</taxon>
        <taxon>Hibiscus</taxon>
    </lineage>
</organism>
<proteinExistence type="predicted"/>